<feature type="domain" description="Beta-lactamase-related" evidence="2">
    <location>
        <begin position="34"/>
        <end position="376"/>
    </location>
</feature>
<keyword evidence="1" id="KW-0732">Signal</keyword>
<dbReference type="SUPFAM" id="SSF56601">
    <property type="entry name" value="beta-lactamase/transpeptidase-like"/>
    <property type="match status" value="1"/>
</dbReference>
<dbReference type="PANTHER" id="PTHR46825:SF15">
    <property type="entry name" value="BETA-LACTAMASE-RELATED DOMAIN-CONTAINING PROTEIN"/>
    <property type="match status" value="1"/>
</dbReference>
<evidence type="ECO:0000313" key="4">
    <source>
        <dbReference type="Proteomes" id="UP000198287"/>
    </source>
</evidence>
<accession>A0A226DTI6</accession>
<organism evidence="3 4">
    <name type="scientific">Folsomia candida</name>
    <name type="common">Springtail</name>
    <dbReference type="NCBI Taxonomy" id="158441"/>
    <lineage>
        <taxon>Eukaryota</taxon>
        <taxon>Metazoa</taxon>
        <taxon>Ecdysozoa</taxon>
        <taxon>Arthropoda</taxon>
        <taxon>Hexapoda</taxon>
        <taxon>Collembola</taxon>
        <taxon>Entomobryomorpha</taxon>
        <taxon>Isotomoidea</taxon>
        <taxon>Isotomidae</taxon>
        <taxon>Proisotominae</taxon>
        <taxon>Folsomia</taxon>
    </lineage>
</organism>
<dbReference type="InterPro" id="IPR050491">
    <property type="entry name" value="AmpC-like"/>
</dbReference>
<protein>
    <submittedName>
        <fullName evidence="3">Beta-lactamase</fullName>
    </submittedName>
</protein>
<keyword evidence="4" id="KW-1185">Reference proteome</keyword>
<gene>
    <name evidence="3" type="ORF">Fcan01_16725</name>
</gene>
<reference evidence="3 4" key="1">
    <citation type="submission" date="2015-12" db="EMBL/GenBank/DDBJ databases">
        <title>The genome of Folsomia candida.</title>
        <authorList>
            <person name="Faddeeva A."/>
            <person name="Derks M.F."/>
            <person name="Anvar Y."/>
            <person name="Smit S."/>
            <person name="Van Straalen N."/>
            <person name="Roelofs D."/>
        </authorList>
    </citation>
    <scope>NUCLEOTIDE SEQUENCE [LARGE SCALE GENOMIC DNA]</scope>
    <source>
        <strain evidence="3 4">VU population</strain>
        <tissue evidence="3">Whole body</tissue>
    </source>
</reference>
<evidence type="ECO:0000256" key="1">
    <source>
        <dbReference type="SAM" id="SignalP"/>
    </source>
</evidence>
<dbReference type="InterPro" id="IPR001466">
    <property type="entry name" value="Beta-lactam-related"/>
</dbReference>
<dbReference type="OrthoDB" id="5946976at2759"/>
<dbReference type="InterPro" id="IPR012338">
    <property type="entry name" value="Beta-lactam/transpept-like"/>
</dbReference>
<dbReference type="Gene3D" id="3.40.710.10">
    <property type="entry name" value="DD-peptidase/beta-lactamase superfamily"/>
    <property type="match status" value="1"/>
</dbReference>
<dbReference type="Pfam" id="PF00144">
    <property type="entry name" value="Beta-lactamase"/>
    <property type="match status" value="1"/>
</dbReference>
<dbReference type="OMA" id="MAGHIMA"/>
<feature type="chain" id="PRO_5013279740" evidence="1">
    <location>
        <begin position="22"/>
        <end position="583"/>
    </location>
</feature>
<dbReference type="PANTHER" id="PTHR46825">
    <property type="entry name" value="D-ALANYL-D-ALANINE-CARBOXYPEPTIDASE/ENDOPEPTIDASE AMPH"/>
    <property type="match status" value="1"/>
</dbReference>
<name>A0A226DTI6_FOLCA</name>
<dbReference type="Proteomes" id="UP000198287">
    <property type="component" value="Unassembled WGS sequence"/>
</dbReference>
<proteinExistence type="predicted"/>
<evidence type="ECO:0000313" key="3">
    <source>
        <dbReference type="EMBL" id="OXA48815.1"/>
    </source>
</evidence>
<dbReference type="EMBL" id="LNIX01000011">
    <property type="protein sequence ID" value="OXA48815.1"/>
    <property type="molecule type" value="Genomic_DNA"/>
</dbReference>
<comment type="caution">
    <text evidence="3">The sequence shown here is derived from an EMBL/GenBank/DDBJ whole genome shotgun (WGS) entry which is preliminary data.</text>
</comment>
<feature type="signal peptide" evidence="1">
    <location>
        <begin position="1"/>
        <end position="21"/>
    </location>
</feature>
<sequence>MGKATYLFWLLFGNIIFVSSAQNVIPPHVKERIDSLVATVMEVEHVPAFGLSIVKKNGDLSYNTGYGLRDRENNLSADNNTLFAIGSITKSFTAILVVKYLSENHPTLGGSVLDVPIQVLAPDYGFILGDKYRSEKITFRDLLAHRVCTLPESAGFWVQALTDEKDFYYRQRYAPDWCGFRDGFLYNNGLIGMAGHIMAHMANSTYDEMLLGLLTSIGMSDTTLIKETDDHDNMMQRALPYLWKDDQLIRYNSELLKTLIVANAAGGLLSSANDMAKYMQFHLNKGKVGTEQIVSEEAMSWLSTPANLVYYGIAKTEADPDAVPYTGVGAGLGLVITVYDGWVKNWHDGYIPPFSSLMNLYPDLGLGIFMTSSGPGHLRILTQELLNNAIFEVLQANVTLPEVGTFPDKLATPLSLRLDDQNTRLRNVLAFNPAKKSIAPKISLEEAVGTFGSGLNGELTLSLKNNSAGVQQLHFEYGKVLRAWLNRTSPSTFSVTSWDSDYWMMTWSTDGGAITMTLEFEDIDTIHFLDAGQEVTMPFKRGETVADLPEIPWETEPCKNGGIREIGSLGPVLILGMFAHLYV</sequence>
<evidence type="ECO:0000259" key="2">
    <source>
        <dbReference type="Pfam" id="PF00144"/>
    </source>
</evidence>
<dbReference type="AlphaFoldDB" id="A0A226DTI6"/>